<protein>
    <recommendedName>
        <fullName evidence="8">ShlB/FhaC/HecB family hemolysin secretion/activation protein</fullName>
    </recommendedName>
</protein>
<organism evidence="6 7">
    <name type="scientific">Marinagarivorans cellulosilyticus</name>
    <dbReference type="NCBI Taxonomy" id="2721545"/>
    <lineage>
        <taxon>Bacteria</taxon>
        <taxon>Pseudomonadati</taxon>
        <taxon>Pseudomonadota</taxon>
        <taxon>Gammaproteobacteria</taxon>
        <taxon>Cellvibrionales</taxon>
        <taxon>Cellvibrionaceae</taxon>
        <taxon>Marinagarivorans</taxon>
    </lineage>
</organism>
<keyword evidence="1" id="KW-0472">Membrane</keyword>
<evidence type="ECO:0000259" key="5">
    <source>
        <dbReference type="Pfam" id="PF08479"/>
    </source>
</evidence>
<dbReference type="GO" id="GO:0098046">
    <property type="term" value="C:type V protein secretion system complex"/>
    <property type="evidence" value="ECO:0007669"/>
    <property type="project" value="TreeGrafter"/>
</dbReference>
<dbReference type="Gene3D" id="3.10.20.310">
    <property type="entry name" value="membrane protein fhac"/>
    <property type="match status" value="1"/>
</dbReference>
<keyword evidence="3" id="KW-0998">Cell outer membrane</keyword>
<dbReference type="EMBL" id="AP023086">
    <property type="protein sequence ID" value="BCD97830.1"/>
    <property type="molecule type" value="Genomic_DNA"/>
</dbReference>
<keyword evidence="2" id="KW-0812">Transmembrane</keyword>
<dbReference type="GO" id="GO:0046819">
    <property type="term" value="P:protein secretion by the type V secretion system"/>
    <property type="evidence" value="ECO:0007669"/>
    <property type="project" value="TreeGrafter"/>
</dbReference>
<gene>
    <name evidence="6" type="ORF">MARGE09_P2031</name>
</gene>
<dbReference type="InterPro" id="IPR005565">
    <property type="entry name" value="Hemolysn_activator_HlyB_C"/>
</dbReference>
<feature type="domain" description="Haemolysin activator HlyB C-terminal" evidence="4">
    <location>
        <begin position="184"/>
        <end position="493"/>
    </location>
</feature>
<sequence length="532" mass="58963">MLRTRMKRIYNHILLTILWATLCLPVWAQAINPMSDDARLKVNTFTLVELDSETSAKLPRESLLKQLTLERARFGEMMTVDELHQVADALTAYVRSKGYVFHSVFLPPQKIEDGFVALNLQKGTLSSVHVINNTTLPDARFSRVFKDLVGDILYAPAIEDRVQALKMQGGFEVFAFYSRGVKAGEARLNLKVEKSRQRSFSLKSDNYGSESSGQQRLIAQYSEFQLTGHHDRLSLAVLRSVDDVANTYGSLSYSLPFAGLQYAWDISASNNQFEVGARFASLGLEGDATTVRTGITKHFGFHAKHRSRMRLGLYSKHNSLDADDDSGVQEELSQGLSLQWFKDKQWQKSSALMNWVVGLSHGKYSVEAAADGQFNKLNISTFWLKGMAGGHARNVLQLNLRGQASDAGLPSVEGVSLTGADGVRGYEAGGFNADNAVLASLEWRFPSLLYFSAEQRWRLEPFVMGDWATGDKEGLGDGLETQATYASAGVGMRLDWGRHLTAQVTASSALKGELNGTEVEGDGQVLFEIRWY</sequence>
<reference evidence="6 7" key="1">
    <citation type="journal article" date="2022" name="IScience">
        <title>An ultrasensitive nanofiber-based assay for enzymatic hydrolysis and deep-sea microbial degradation of cellulose.</title>
        <authorList>
            <person name="Tsudome M."/>
            <person name="Tachioka M."/>
            <person name="Miyazaki M."/>
            <person name="Uchimura K."/>
            <person name="Tsuda M."/>
            <person name="Takaki Y."/>
            <person name="Deguchi S."/>
        </authorList>
    </citation>
    <scope>NUCLEOTIDE SEQUENCE [LARGE SCALE GENOMIC DNA]</scope>
    <source>
        <strain evidence="6 7">GE09</strain>
    </source>
</reference>
<dbReference type="PANTHER" id="PTHR34597">
    <property type="entry name" value="SLR1661 PROTEIN"/>
    <property type="match status" value="1"/>
</dbReference>
<evidence type="ECO:0000313" key="7">
    <source>
        <dbReference type="Proteomes" id="UP001320119"/>
    </source>
</evidence>
<accession>A0AAN2BKC1</accession>
<dbReference type="KEGG" id="marq:MARGE09_P2031"/>
<keyword evidence="7" id="KW-1185">Reference proteome</keyword>
<dbReference type="Gene3D" id="2.40.160.50">
    <property type="entry name" value="membrane protein fhac: a member of the omp85/tpsb transporter family"/>
    <property type="match status" value="1"/>
</dbReference>
<keyword evidence="1" id="KW-1134">Transmembrane beta strand</keyword>
<evidence type="ECO:0000256" key="3">
    <source>
        <dbReference type="ARBA" id="ARBA00023237"/>
    </source>
</evidence>
<dbReference type="Pfam" id="PF03865">
    <property type="entry name" value="ShlB"/>
    <property type="match status" value="1"/>
</dbReference>
<evidence type="ECO:0000259" key="4">
    <source>
        <dbReference type="Pfam" id="PF03865"/>
    </source>
</evidence>
<evidence type="ECO:0008006" key="8">
    <source>
        <dbReference type="Google" id="ProtNLM"/>
    </source>
</evidence>
<dbReference type="InterPro" id="IPR013686">
    <property type="entry name" value="Polypept-transport_assoc_ShlB"/>
</dbReference>
<dbReference type="PANTHER" id="PTHR34597:SF3">
    <property type="entry name" value="OUTER MEMBRANE TRANSPORTER CDIB"/>
    <property type="match status" value="1"/>
</dbReference>
<proteinExistence type="predicted"/>
<dbReference type="GO" id="GO:0008320">
    <property type="term" value="F:protein transmembrane transporter activity"/>
    <property type="evidence" value="ECO:0007669"/>
    <property type="project" value="TreeGrafter"/>
</dbReference>
<feature type="domain" description="Polypeptide-transport-associated ShlB-type" evidence="5">
    <location>
        <begin position="75"/>
        <end position="123"/>
    </location>
</feature>
<evidence type="ECO:0000256" key="1">
    <source>
        <dbReference type="ARBA" id="ARBA00022452"/>
    </source>
</evidence>
<name>A0AAN2BKC1_9GAMM</name>
<dbReference type="Proteomes" id="UP001320119">
    <property type="component" value="Chromosome"/>
</dbReference>
<dbReference type="InterPro" id="IPR051544">
    <property type="entry name" value="TPS_OM_transporter"/>
</dbReference>
<dbReference type="AlphaFoldDB" id="A0AAN2BKC1"/>
<dbReference type="Pfam" id="PF08479">
    <property type="entry name" value="POTRA_2"/>
    <property type="match status" value="1"/>
</dbReference>
<evidence type="ECO:0000256" key="2">
    <source>
        <dbReference type="ARBA" id="ARBA00022692"/>
    </source>
</evidence>
<evidence type="ECO:0000313" key="6">
    <source>
        <dbReference type="EMBL" id="BCD97830.1"/>
    </source>
</evidence>